<protein>
    <submittedName>
        <fullName evidence="2">NTR domain-containing protein</fullName>
    </submittedName>
</protein>
<evidence type="ECO:0000313" key="2">
    <source>
        <dbReference type="WBParaSite" id="JU765_v2.g15897.t1"/>
    </source>
</evidence>
<dbReference type="Proteomes" id="UP000887576">
    <property type="component" value="Unplaced"/>
</dbReference>
<sequence>MRLIIFLTFFAIFCWYSEGCRCIAPTQQNSYCRSFWISRAKIVGKQNLGNSIEYTVKHIEIFKNHTSMLPNKVFTPSSSAACGEANLKVGTDYLLSGGVNSDTKALQLSTCLYMPGNDLQPSGVLPWNQVPTDLYQKLQKKDFKPCPIS</sequence>
<dbReference type="WBParaSite" id="JU765_v2.g15897.t1">
    <property type="protein sequence ID" value="JU765_v2.g15897.t1"/>
    <property type="gene ID" value="JU765_v2.g15897"/>
</dbReference>
<evidence type="ECO:0000313" key="1">
    <source>
        <dbReference type="Proteomes" id="UP000887576"/>
    </source>
</evidence>
<name>A0AC34QFN7_9BILA</name>
<accession>A0AC34QFN7</accession>
<reference evidence="2" key="1">
    <citation type="submission" date="2022-11" db="UniProtKB">
        <authorList>
            <consortium name="WormBaseParasite"/>
        </authorList>
    </citation>
    <scope>IDENTIFICATION</scope>
</reference>
<organism evidence="1 2">
    <name type="scientific">Panagrolaimus sp. JU765</name>
    <dbReference type="NCBI Taxonomy" id="591449"/>
    <lineage>
        <taxon>Eukaryota</taxon>
        <taxon>Metazoa</taxon>
        <taxon>Ecdysozoa</taxon>
        <taxon>Nematoda</taxon>
        <taxon>Chromadorea</taxon>
        <taxon>Rhabditida</taxon>
        <taxon>Tylenchina</taxon>
        <taxon>Panagrolaimomorpha</taxon>
        <taxon>Panagrolaimoidea</taxon>
        <taxon>Panagrolaimidae</taxon>
        <taxon>Panagrolaimus</taxon>
    </lineage>
</organism>
<proteinExistence type="predicted"/>